<dbReference type="OrthoDB" id="4965730at2759"/>
<protein>
    <submittedName>
        <fullName evidence="1">Uncharacterized protein</fullName>
    </submittedName>
</protein>
<dbReference type="EMBL" id="KV878586">
    <property type="protein sequence ID" value="OJJ59282.1"/>
    <property type="molecule type" value="Genomic_DNA"/>
</dbReference>
<sequence length="209" mass="22890">MNDRGPDLLVALDADLGDEDAWVELDSVGQGATFALHPDGRNILFSVGEGQDGVKMYRAVLAREDREIDLHAYGSDDRCLIDMATDGRTFMTVEYGGRDAAFHAFPGADVLLRLSVGDFGYEGDEGDEACVHYIGGFLELRIAVVTVKGETDGEEWLHYNTVDVHTGAHLGPLDAYSREDEDFQPLRDGTWIVSGADGNPVRHRFPTTV</sequence>
<organism evidence="1 2">
    <name type="scientific">Aspergillus sydowii CBS 593.65</name>
    <dbReference type="NCBI Taxonomy" id="1036612"/>
    <lineage>
        <taxon>Eukaryota</taxon>
        <taxon>Fungi</taxon>
        <taxon>Dikarya</taxon>
        <taxon>Ascomycota</taxon>
        <taxon>Pezizomycotina</taxon>
        <taxon>Eurotiomycetes</taxon>
        <taxon>Eurotiomycetidae</taxon>
        <taxon>Eurotiales</taxon>
        <taxon>Aspergillaceae</taxon>
        <taxon>Aspergillus</taxon>
        <taxon>Aspergillus subgen. Nidulantes</taxon>
    </lineage>
</organism>
<evidence type="ECO:0000313" key="1">
    <source>
        <dbReference type="EMBL" id="OJJ59282.1"/>
    </source>
</evidence>
<gene>
    <name evidence="1" type="ORF">ASPSYDRAFT_31890</name>
</gene>
<dbReference type="RefSeq" id="XP_040703088.1">
    <property type="nucleotide sequence ID" value="XM_040844923.1"/>
</dbReference>
<dbReference type="AlphaFoldDB" id="A0A1L9TIP3"/>
<reference evidence="2" key="1">
    <citation type="journal article" date="2017" name="Genome Biol.">
        <title>Comparative genomics reveals high biological diversity and specific adaptations in the industrially and medically important fungal genus Aspergillus.</title>
        <authorList>
            <person name="de Vries R.P."/>
            <person name="Riley R."/>
            <person name="Wiebenga A."/>
            <person name="Aguilar-Osorio G."/>
            <person name="Amillis S."/>
            <person name="Uchima C.A."/>
            <person name="Anderluh G."/>
            <person name="Asadollahi M."/>
            <person name="Askin M."/>
            <person name="Barry K."/>
            <person name="Battaglia E."/>
            <person name="Bayram O."/>
            <person name="Benocci T."/>
            <person name="Braus-Stromeyer S.A."/>
            <person name="Caldana C."/>
            <person name="Canovas D."/>
            <person name="Cerqueira G.C."/>
            <person name="Chen F."/>
            <person name="Chen W."/>
            <person name="Choi C."/>
            <person name="Clum A."/>
            <person name="Dos Santos R.A."/>
            <person name="Damasio A.R."/>
            <person name="Diallinas G."/>
            <person name="Emri T."/>
            <person name="Fekete E."/>
            <person name="Flipphi M."/>
            <person name="Freyberg S."/>
            <person name="Gallo A."/>
            <person name="Gournas C."/>
            <person name="Habgood R."/>
            <person name="Hainaut M."/>
            <person name="Harispe M.L."/>
            <person name="Henrissat B."/>
            <person name="Hilden K.S."/>
            <person name="Hope R."/>
            <person name="Hossain A."/>
            <person name="Karabika E."/>
            <person name="Karaffa L."/>
            <person name="Karanyi Z."/>
            <person name="Krasevec N."/>
            <person name="Kuo A."/>
            <person name="Kusch H."/>
            <person name="LaButti K."/>
            <person name="Lagendijk E.L."/>
            <person name="Lapidus A."/>
            <person name="Levasseur A."/>
            <person name="Lindquist E."/>
            <person name="Lipzen A."/>
            <person name="Logrieco A.F."/>
            <person name="MacCabe A."/>
            <person name="Maekelae M.R."/>
            <person name="Malavazi I."/>
            <person name="Melin P."/>
            <person name="Meyer V."/>
            <person name="Mielnichuk N."/>
            <person name="Miskei M."/>
            <person name="Molnar A.P."/>
            <person name="Mule G."/>
            <person name="Ngan C.Y."/>
            <person name="Orejas M."/>
            <person name="Orosz E."/>
            <person name="Ouedraogo J.P."/>
            <person name="Overkamp K.M."/>
            <person name="Park H.-S."/>
            <person name="Perrone G."/>
            <person name="Piumi F."/>
            <person name="Punt P.J."/>
            <person name="Ram A.F."/>
            <person name="Ramon A."/>
            <person name="Rauscher S."/>
            <person name="Record E."/>
            <person name="Riano-Pachon D.M."/>
            <person name="Robert V."/>
            <person name="Roehrig J."/>
            <person name="Ruller R."/>
            <person name="Salamov A."/>
            <person name="Salih N.S."/>
            <person name="Samson R.A."/>
            <person name="Sandor E."/>
            <person name="Sanguinetti M."/>
            <person name="Schuetze T."/>
            <person name="Sepcic K."/>
            <person name="Shelest E."/>
            <person name="Sherlock G."/>
            <person name="Sophianopoulou V."/>
            <person name="Squina F.M."/>
            <person name="Sun H."/>
            <person name="Susca A."/>
            <person name="Todd R.B."/>
            <person name="Tsang A."/>
            <person name="Unkles S.E."/>
            <person name="van de Wiele N."/>
            <person name="van Rossen-Uffink D."/>
            <person name="Oliveira J.V."/>
            <person name="Vesth T.C."/>
            <person name="Visser J."/>
            <person name="Yu J.-H."/>
            <person name="Zhou M."/>
            <person name="Andersen M.R."/>
            <person name="Archer D.B."/>
            <person name="Baker S.E."/>
            <person name="Benoit I."/>
            <person name="Brakhage A.A."/>
            <person name="Braus G.H."/>
            <person name="Fischer R."/>
            <person name="Frisvad J.C."/>
            <person name="Goldman G.H."/>
            <person name="Houbraken J."/>
            <person name="Oakley B."/>
            <person name="Pocsi I."/>
            <person name="Scazzocchio C."/>
            <person name="Seiboth B."/>
            <person name="vanKuyk P.A."/>
            <person name="Wortman J."/>
            <person name="Dyer P.S."/>
            <person name="Grigoriev I.V."/>
        </authorList>
    </citation>
    <scope>NUCLEOTIDE SEQUENCE [LARGE SCALE GENOMIC DNA]</scope>
    <source>
        <strain evidence="2">CBS 593.65</strain>
    </source>
</reference>
<dbReference type="Proteomes" id="UP000184356">
    <property type="component" value="Unassembled WGS sequence"/>
</dbReference>
<dbReference type="VEuPathDB" id="FungiDB:ASPSYDRAFT_31890"/>
<proteinExistence type="predicted"/>
<keyword evidence="2" id="KW-1185">Reference proteome</keyword>
<accession>A0A1L9TIP3</accession>
<dbReference type="STRING" id="1036612.A0A1L9TIP3"/>
<name>A0A1L9TIP3_9EURO</name>
<evidence type="ECO:0000313" key="2">
    <source>
        <dbReference type="Proteomes" id="UP000184356"/>
    </source>
</evidence>
<dbReference type="GeneID" id="63760996"/>